<evidence type="ECO:0000313" key="2">
    <source>
        <dbReference type="Proteomes" id="UP000290289"/>
    </source>
</evidence>
<dbReference type="Proteomes" id="UP000290289">
    <property type="component" value="Chromosome 9"/>
</dbReference>
<sequence>MLFSMGFTGRYLCLNYQVSLIPVALTMSANFTKPSMDSSKLLVHGFTAFTTTKRPYSVNDIVISGNDSRLVQNFINALGWGSDITNFVLLCCDKLSAIFMAANLSFHAPTRHIELDYLFVHQKMVLGSHLVYFIPC</sequence>
<keyword evidence="2" id="KW-1185">Reference proteome</keyword>
<organism evidence="1 2">
    <name type="scientific">Malus domestica</name>
    <name type="common">Apple</name>
    <name type="synonym">Pyrus malus</name>
    <dbReference type="NCBI Taxonomy" id="3750"/>
    <lineage>
        <taxon>Eukaryota</taxon>
        <taxon>Viridiplantae</taxon>
        <taxon>Streptophyta</taxon>
        <taxon>Embryophyta</taxon>
        <taxon>Tracheophyta</taxon>
        <taxon>Spermatophyta</taxon>
        <taxon>Magnoliopsida</taxon>
        <taxon>eudicotyledons</taxon>
        <taxon>Gunneridae</taxon>
        <taxon>Pentapetalae</taxon>
        <taxon>rosids</taxon>
        <taxon>fabids</taxon>
        <taxon>Rosales</taxon>
        <taxon>Rosaceae</taxon>
        <taxon>Amygdaloideae</taxon>
        <taxon>Maleae</taxon>
        <taxon>Malus</taxon>
    </lineage>
</organism>
<accession>A0A498J4Q4</accession>
<evidence type="ECO:0000313" key="1">
    <source>
        <dbReference type="EMBL" id="RXH88451.1"/>
    </source>
</evidence>
<dbReference type="EMBL" id="RDQH01000335">
    <property type="protein sequence ID" value="RXH88451.1"/>
    <property type="molecule type" value="Genomic_DNA"/>
</dbReference>
<reference evidence="1 2" key="1">
    <citation type="submission" date="2018-10" db="EMBL/GenBank/DDBJ databases">
        <title>A high-quality apple genome assembly.</title>
        <authorList>
            <person name="Hu J."/>
        </authorList>
    </citation>
    <scope>NUCLEOTIDE SEQUENCE [LARGE SCALE GENOMIC DNA]</scope>
    <source>
        <strain evidence="2">cv. HFTH1</strain>
        <tissue evidence="1">Young leaf</tissue>
    </source>
</reference>
<name>A0A498J4Q4_MALDO</name>
<comment type="caution">
    <text evidence="1">The sequence shown here is derived from an EMBL/GenBank/DDBJ whole genome shotgun (WGS) entry which is preliminary data.</text>
</comment>
<proteinExistence type="predicted"/>
<dbReference type="AlphaFoldDB" id="A0A498J4Q4"/>
<gene>
    <name evidence="1" type="ORF">DVH24_000050</name>
</gene>
<protein>
    <submittedName>
        <fullName evidence="1">Uncharacterized protein</fullName>
    </submittedName>
</protein>